<keyword evidence="1 5" id="KW-0489">Methyltransferase</keyword>
<evidence type="ECO:0000256" key="3">
    <source>
        <dbReference type="ARBA" id="ARBA00022691"/>
    </source>
</evidence>
<dbReference type="InterPro" id="IPR019874">
    <property type="entry name" value="RF_methyltr_PrmC"/>
</dbReference>
<proteinExistence type="inferred from homology"/>
<protein>
    <recommendedName>
        <fullName evidence="5">Release factor glutamine methyltransferase</fullName>
        <shortName evidence="5">RF MTase</shortName>
        <ecNumber evidence="5">2.1.1.297</ecNumber>
    </recommendedName>
    <alternativeName>
        <fullName evidence="5">N5-glutamine methyltransferase PrmC</fullName>
    </alternativeName>
    <alternativeName>
        <fullName evidence="5">Protein-(glutamine-N5) MTase PrmC</fullName>
    </alternativeName>
    <alternativeName>
        <fullName evidence="5">Protein-glutamine N-methyltransferase PrmC</fullName>
    </alternativeName>
</protein>
<evidence type="ECO:0000256" key="6">
    <source>
        <dbReference type="SAM" id="MobiDB-lite"/>
    </source>
</evidence>
<evidence type="ECO:0000256" key="1">
    <source>
        <dbReference type="ARBA" id="ARBA00022603"/>
    </source>
</evidence>
<dbReference type="Pfam" id="PF05175">
    <property type="entry name" value="MTS"/>
    <property type="match status" value="1"/>
</dbReference>
<keyword evidence="3 5" id="KW-0949">S-adenosyl-L-methionine</keyword>
<dbReference type="GO" id="GO:0102559">
    <property type="term" value="F:peptide chain release factor N(5)-glutamine methyltransferase activity"/>
    <property type="evidence" value="ECO:0007669"/>
    <property type="project" value="UniProtKB-EC"/>
</dbReference>
<feature type="binding site" evidence="5">
    <location>
        <position position="147"/>
    </location>
    <ligand>
        <name>S-adenosyl-L-methionine</name>
        <dbReference type="ChEBI" id="CHEBI:59789"/>
    </ligand>
</feature>
<feature type="domain" description="Methyltransferase small" evidence="7">
    <location>
        <begin position="110"/>
        <end position="195"/>
    </location>
</feature>
<keyword evidence="2 5" id="KW-0808">Transferase</keyword>
<feature type="region of interest" description="Disordered" evidence="6">
    <location>
        <begin position="282"/>
        <end position="307"/>
    </location>
</feature>
<accession>A0ABW3MUD5</accession>
<evidence type="ECO:0000313" key="10">
    <source>
        <dbReference type="Proteomes" id="UP001597046"/>
    </source>
</evidence>
<feature type="domain" description="Release factor glutamine methyltransferase N-terminal" evidence="8">
    <location>
        <begin position="9"/>
        <end position="75"/>
    </location>
</feature>
<organism evidence="9 10">
    <name type="scientific">Terrabacter terrigena</name>
    <dbReference type="NCBI Taxonomy" id="574718"/>
    <lineage>
        <taxon>Bacteria</taxon>
        <taxon>Bacillati</taxon>
        <taxon>Actinomycetota</taxon>
        <taxon>Actinomycetes</taxon>
        <taxon>Micrococcales</taxon>
        <taxon>Intrasporangiaceae</taxon>
        <taxon>Terrabacter</taxon>
    </lineage>
</organism>
<dbReference type="CDD" id="cd02440">
    <property type="entry name" value="AdoMet_MTases"/>
    <property type="match status" value="1"/>
</dbReference>
<dbReference type="InterPro" id="IPR050320">
    <property type="entry name" value="N5-glutamine_MTase"/>
</dbReference>
<dbReference type="SUPFAM" id="SSF53335">
    <property type="entry name" value="S-adenosyl-L-methionine-dependent methyltransferases"/>
    <property type="match status" value="1"/>
</dbReference>
<dbReference type="PANTHER" id="PTHR18895">
    <property type="entry name" value="HEMK METHYLTRANSFERASE"/>
    <property type="match status" value="1"/>
</dbReference>
<comment type="catalytic activity">
    <reaction evidence="4 5">
        <text>L-glutaminyl-[peptide chain release factor] + S-adenosyl-L-methionine = N(5)-methyl-L-glutaminyl-[peptide chain release factor] + S-adenosyl-L-homocysteine + H(+)</text>
        <dbReference type="Rhea" id="RHEA:42896"/>
        <dbReference type="Rhea" id="RHEA-COMP:10271"/>
        <dbReference type="Rhea" id="RHEA-COMP:10272"/>
        <dbReference type="ChEBI" id="CHEBI:15378"/>
        <dbReference type="ChEBI" id="CHEBI:30011"/>
        <dbReference type="ChEBI" id="CHEBI:57856"/>
        <dbReference type="ChEBI" id="CHEBI:59789"/>
        <dbReference type="ChEBI" id="CHEBI:61891"/>
        <dbReference type="EC" id="2.1.1.297"/>
    </reaction>
</comment>
<evidence type="ECO:0000256" key="5">
    <source>
        <dbReference type="HAMAP-Rule" id="MF_02126"/>
    </source>
</evidence>
<dbReference type="InterPro" id="IPR029063">
    <property type="entry name" value="SAM-dependent_MTases_sf"/>
</dbReference>
<dbReference type="NCBIfam" id="TIGR03534">
    <property type="entry name" value="RF_mod_PrmC"/>
    <property type="match status" value="1"/>
</dbReference>
<name>A0ABW3MUD5_9MICO</name>
<feature type="binding site" evidence="5">
    <location>
        <position position="192"/>
    </location>
    <ligand>
        <name>S-adenosyl-L-methionine</name>
        <dbReference type="ChEBI" id="CHEBI:59789"/>
    </ligand>
</feature>
<evidence type="ECO:0000256" key="2">
    <source>
        <dbReference type="ARBA" id="ARBA00022679"/>
    </source>
</evidence>
<gene>
    <name evidence="5 9" type="primary">prmC</name>
    <name evidence="9" type="ORF">ACFQ2V_01820</name>
</gene>
<evidence type="ECO:0000256" key="4">
    <source>
        <dbReference type="ARBA" id="ARBA00048391"/>
    </source>
</evidence>
<dbReference type="EC" id="2.1.1.297" evidence="5"/>
<comment type="caution">
    <text evidence="9">The sequence shown here is derived from an EMBL/GenBank/DDBJ whole genome shotgun (WGS) entry which is preliminary data.</text>
</comment>
<dbReference type="EMBL" id="JBHTKH010000001">
    <property type="protein sequence ID" value="MFD1053029.1"/>
    <property type="molecule type" value="Genomic_DNA"/>
</dbReference>
<dbReference type="NCBIfam" id="TIGR00536">
    <property type="entry name" value="hemK_fam"/>
    <property type="match status" value="1"/>
</dbReference>
<dbReference type="PANTHER" id="PTHR18895:SF74">
    <property type="entry name" value="MTRF1L RELEASE FACTOR GLUTAMINE METHYLTRANSFERASE"/>
    <property type="match status" value="1"/>
</dbReference>
<evidence type="ECO:0000313" key="9">
    <source>
        <dbReference type="EMBL" id="MFD1053029.1"/>
    </source>
</evidence>
<dbReference type="Proteomes" id="UP001597046">
    <property type="component" value="Unassembled WGS sequence"/>
</dbReference>
<dbReference type="InterPro" id="IPR040758">
    <property type="entry name" value="PrmC_N"/>
</dbReference>
<dbReference type="Pfam" id="PF17827">
    <property type="entry name" value="PrmC_N"/>
    <property type="match status" value="1"/>
</dbReference>
<comment type="function">
    <text evidence="5">Methylates the class 1 translation termination release factors RF1/PrfA and RF2/PrfB on the glutamine residue of the universally conserved GGQ motif.</text>
</comment>
<dbReference type="InterPro" id="IPR004556">
    <property type="entry name" value="HemK-like"/>
</dbReference>
<dbReference type="InterPro" id="IPR007848">
    <property type="entry name" value="Small_mtfrase_dom"/>
</dbReference>
<dbReference type="GO" id="GO:0032259">
    <property type="term" value="P:methylation"/>
    <property type="evidence" value="ECO:0007669"/>
    <property type="project" value="UniProtKB-KW"/>
</dbReference>
<dbReference type="RefSeq" id="WP_386050225.1">
    <property type="nucleotide sequence ID" value="NZ_JBHTKH010000001.1"/>
</dbReference>
<comment type="caution">
    <text evidence="5">Lacks conserved residue(s) required for the propagation of feature annotation.</text>
</comment>
<feature type="binding site" evidence="5">
    <location>
        <begin position="192"/>
        <end position="195"/>
    </location>
    <ligand>
        <name>substrate</name>
    </ligand>
</feature>
<reference evidence="10" key="1">
    <citation type="journal article" date="2019" name="Int. J. Syst. Evol. Microbiol.">
        <title>The Global Catalogue of Microorganisms (GCM) 10K type strain sequencing project: providing services to taxonomists for standard genome sequencing and annotation.</title>
        <authorList>
            <consortium name="The Broad Institute Genomics Platform"/>
            <consortium name="The Broad Institute Genome Sequencing Center for Infectious Disease"/>
            <person name="Wu L."/>
            <person name="Ma J."/>
        </authorList>
    </citation>
    <scope>NUCLEOTIDE SEQUENCE [LARGE SCALE GENOMIC DNA]</scope>
    <source>
        <strain evidence="10">CCUG 57508</strain>
    </source>
</reference>
<keyword evidence="10" id="KW-1185">Reference proteome</keyword>
<dbReference type="HAMAP" id="MF_02126">
    <property type="entry name" value="RF_methyltr_PrmC"/>
    <property type="match status" value="1"/>
</dbReference>
<evidence type="ECO:0000259" key="7">
    <source>
        <dbReference type="Pfam" id="PF05175"/>
    </source>
</evidence>
<dbReference type="Gene3D" id="3.40.50.150">
    <property type="entry name" value="Vaccinia Virus protein VP39"/>
    <property type="match status" value="1"/>
</dbReference>
<comment type="similarity">
    <text evidence="5">Belongs to the protein N5-glutamine methyltransferase family. PrmC subfamily.</text>
</comment>
<evidence type="ECO:0000259" key="8">
    <source>
        <dbReference type="Pfam" id="PF17827"/>
    </source>
</evidence>
<dbReference type="Gene3D" id="1.10.8.10">
    <property type="entry name" value="DNA helicase RuvA subunit, C-terminal domain"/>
    <property type="match status" value="1"/>
</dbReference>
<sequence>MTDLRDGIRAAAGQLRAAGVASADVDAVELAAHVLGADASEVRRLMVLGGRTLPSTYAVLVDERARRVPLQHLTGRAHFRRLTLAVGPGVFVPRPETEVLVDLALAELRQLTAQPGGARVVDLCSGSGAIALAVKHECPGAEVRGLELSPDAYAWAVSNRDRLGLDVALANGDATAACFPDWVGTVDVVTVNPPYIPVGAVPLDPEVRDHDPAVALYGGSEDGLAIPLAVARVAAGLLRPGGLVLVEHADSQGESLPRRLASTGEWVDVADHRDLSGRPRVTTARRAAPARGAAAVRTAAPVAGEPQ</sequence>